<proteinExistence type="predicted"/>
<sequence length="44" mass="4691">MATEEILIETSQAVSNIDSLTDSIDKSTKSTQDQGKATDQTSDS</sequence>
<protein>
    <submittedName>
        <fullName evidence="2">Uncharacterized protein</fullName>
    </submittedName>
</protein>
<reference evidence="2" key="1">
    <citation type="journal article" date="2015" name="Nature">
        <title>Complex archaea that bridge the gap between prokaryotes and eukaryotes.</title>
        <authorList>
            <person name="Spang A."/>
            <person name="Saw J.H."/>
            <person name="Jorgensen S.L."/>
            <person name="Zaremba-Niedzwiedzka K."/>
            <person name="Martijn J."/>
            <person name="Lind A.E."/>
            <person name="van Eijk R."/>
            <person name="Schleper C."/>
            <person name="Guy L."/>
            <person name="Ettema T.J."/>
        </authorList>
    </citation>
    <scope>NUCLEOTIDE SEQUENCE</scope>
</reference>
<accession>A0A0F9NDD7</accession>
<feature type="non-terminal residue" evidence="2">
    <location>
        <position position="44"/>
    </location>
</feature>
<dbReference type="AlphaFoldDB" id="A0A0F9NDD7"/>
<feature type="region of interest" description="Disordered" evidence="1">
    <location>
        <begin position="17"/>
        <end position="44"/>
    </location>
</feature>
<evidence type="ECO:0000256" key="1">
    <source>
        <dbReference type="SAM" id="MobiDB-lite"/>
    </source>
</evidence>
<name>A0A0F9NDD7_9ZZZZ</name>
<dbReference type="EMBL" id="LAZR01008341">
    <property type="protein sequence ID" value="KKM79392.1"/>
    <property type="molecule type" value="Genomic_DNA"/>
</dbReference>
<evidence type="ECO:0000313" key="2">
    <source>
        <dbReference type="EMBL" id="KKM79392.1"/>
    </source>
</evidence>
<feature type="compositionally biased region" description="Polar residues" evidence="1">
    <location>
        <begin position="29"/>
        <end position="44"/>
    </location>
</feature>
<organism evidence="2">
    <name type="scientific">marine sediment metagenome</name>
    <dbReference type="NCBI Taxonomy" id="412755"/>
    <lineage>
        <taxon>unclassified sequences</taxon>
        <taxon>metagenomes</taxon>
        <taxon>ecological metagenomes</taxon>
    </lineage>
</organism>
<comment type="caution">
    <text evidence="2">The sequence shown here is derived from an EMBL/GenBank/DDBJ whole genome shotgun (WGS) entry which is preliminary data.</text>
</comment>
<gene>
    <name evidence="2" type="ORF">LCGC14_1350330</name>
</gene>